<evidence type="ECO:0000313" key="2">
    <source>
        <dbReference type="EMBL" id="MFC4309562.1"/>
    </source>
</evidence>
<gene>
    <name evidence="2" type="ORF">ACFPN2_10770</name>
</gene>
<reference evidence="3" key="1">
    <citation type="journal article" date="2019" name="Int. J. Syst. Evol. Microbiol.">
        <title>The Global Catalogue of Microorganisms (GCM) 10K type strain sequencing project: providing services to taxonomists for standard genome sequencing and annotation.</title>
        <authorList>
            <consortium name="The Broad Institute Genomics Platform"/>
            <consortium name="The Broad Institute Genome Sequencing Center for Infectious Disease"/>
            <person name="Wu L."/>
            <person name="Ma J."/>
        </authorList>
    </citation>
    <scope>NUCLEOTIDE SEQUENCE [LARGE SCALE GENOMIC DNA]</scope>
    <source>
        <strain evidence="3">CGMCC 1.10759</strain>
    </source>
</reference>
<proteinExistence type="predicted"/>
<dbReference type="PANTHER" id="PTHR12117:SF0">
    <property type="entry name" value="PROLYL 3-HYDROXYLASE OGFOD1"/>
    <property type="match status" value="1"/>
</dbReference>
<dbReference type="Pfam" id="PF13661">
    <property type="entry name" value="2OG-FeII_Oxy_4"/>
    <property type="match status" value="1"/>
</dbReference>
<protein>
    <submittedName>
        <fullName evidence="2">2OG-Fe(II) oxygenase</fullName>
    </submittedName>
</protein>
<dbReference type="RefSeq" id="WP_380596607.1">
    <property type="nucleotide sequence ID" value="NZ_JBHSDU010000003.1"/>
</dbReference>
<dbReference type="PROSITE" id="PS51471">
    <property type="entry name" value="FE2OG_OXY"/>
    <property type="match status" value="1"/>
</dbReference>
<sequence length="162" mass="18661">MTQKMLEQSRRGFQYVFENYPLYDLYQSGERVHPLLAMHEFLNSEEFLQFAREVTGLPSIAFADSQATKYLPGHFLTEHDDNVAGKQRLAAYVFGFTPEWRADWGGILQFIDRDGHVAEGYVPKFNVLNLFRVPQKHNVSYVTPAATQARYSITGWLRAGDH</sequence>
<keyword evidence="3" id="KW-1185">Reference proteome</keyword>
<dbReference type="Proteomes" id="UP001595904">
    <property type="component" value="Unassembled WGS sequence"/>
</dbReference>
<name>A0ABV8SPY9_9GAMM</name>
<dbReference type="PANTHER" id="PTHR12117">
    <property type="entry name" value="HISTONE ACETYLTRANSFERASE COMPLEX"/>
    <property type="match status" value="1"/>
</dbReference>
<dbReference type="InterPro" id="IPR005123">
    <property type="entry name" value="Oxoglu/Fe-dep_dioxygenase_dom"/>
</dbReference>
<dbReference type="InterPro" id="IPR039558">
    <property type="entry name" value="TPA1/OFD1_N"/>
</dbReference>
<accession>A0ABV8SPY9</accession>
<comment type="caution">
    <text evidence="2">The sequence shown here is derived from an EMBL/GenBank/DDBJ whole genome shotgun (WGS) entry which is preliminary data.</text>
</comment>
<organism evidence="2 3">
    <name type="scientific">Steroidobacter flavus</name>
    <dbReference type="NCBI Taxonomy" id="1842136"/>
    <lineage>
        <taxon>Bacteria</taxon>
        <taxon>Pseudomonadati</taxon>
        <taxon>Pseudomonadota</taxon>
        <taxon>Gammaproteobacteria</taxon>
        <taxon>Steroidobacterales</taxon>
        <taxon>Steroidobacteraceae</taxon>
        <taxon>Steroidobacter</taxon>
    </lineage>
</organism>
<dbReference type="EMBL" id="JBHSDU010000003">
    <property type="protein sequence ID" value="MFC4309562.1"/>
    <property type="molecule type" value="Genomic_DNA"/>
</dbReference>
<evidence type="ECO:0000313" key="3">
    <source>
        <dbReference type="Proteomes" id="UP001595904"/>
    </source>
</evidence>
<evidence type="ECO:0000259" key="1">
    <source>
        <dbReference type="PROSITE" id="PS51471"/>
    </source>
</evidence>
<dbReference type="Gene3D" id="2.60.120.620">
    <property type="entry name" value="q2cbj1_9rhob like domain"/>
    <property type="match status" value="1"/>
</dbReference>
<feature type="domain" description="Fe2OG dioxygenase" evidence="1">
    <location>
        <begin position="61"/>
        <end position="159"/>
    </location>
</feature>
<dbReference type="InterPro" id="IPR051842">
    <property type="entry name" value="uS12_prolyl_hydroxylase"/>
</dbReference>